<dbReference type="SUPFAM" id="SSF57196">
    <property type="entry name" value="EGF/Laminin"/>
    <property type="match status" value="1"/>
</dbReference>
<organism evidence="7">
    <name type="scientific">Graphocephala atropunctata</name>
    <dbReference type="NCBI Taxonomy" id="36148"/>
    <lineage>
        <taxon>Eukaryota</taxon>
        <taxon>Metazoa</taxon>
        <taxon>Ecdysozoa</taxon>
        <taxon>Arthropoda</taxon>
        <taxon>Hexapoda</taxon>
        <taxon>Insecta</taxon>
        <taxon>Pterygota</taxon>
        <taxon>Neoptera</taxon>
        <taxon>Paraneoptera</taxon>
        <taxon>Hemiptera</taxon>
        <taxon>Auchenorrhyncha</taxon>
        <taxon>Membracoidea</taxon>
        <taxon>Cicadellidae</taxon>
        <taxon>Cicadellinae</taxon>
        <taxon>Cicadellini</taxon>
        <taxon>Graphocephala</taxon>
    </lineage>
</organism>
<keyword evidence="5" id="KW-1133">Transmembrane helix</keyword>
<dbReference type="EMBL" id="GEBQ01020928">
    <property type="protein sequence ID" value="JAT19049.1"/>
    <property type="molecule type" value="Transcribed_RNA"/>
</dbReference>
<dbReference type="PROSITE" id="PS50026">
    <property type="entry name" value="EGF_3"/>
    <property type="match status" value="1"/>
</dbReference>
<gene>
    <name evidence="7" type="ORF">g.25404</name>
</gene>
<sequence length="220" mass="24583">MNGPEMHCDPNAYCLLIPETSDFKCECKPGYNGTGKVCSDVCAGFCENKGTCVKDSRGQPSCRCVGSFIGPHCEDKSEFAYIAGGIAATVIFLIIIALFVWMICARSEQRKEPKKLVAQTQDHTGSQVNFYYGAAPYAESIAPSHHSTYAHYYDDEEDGWEMPNFYNETYMKESLHNGKMNSLARSNASIYGNKEELYDRLKRHAYPGKKDKSDSESEGQ</sequence>
<feature type="disulfide bond" evidence="3">
    <location>
        <begin position="64"/>
        <end position="73"/>
    </location>
</feature>
<evidence type="ECO:0000256" key="2">
    <source>
        <dbReference type="ARBA" id="ARBA00023157"/>
    </source>
</evidence>
<dbReference type="PROSITE" id="PS00022">
    <property type="entry name" value="EGF_1"/>
    <property type="match status" value="1"/>
</dbReference>
<name>A0A1B6L5Q2_9HEMI</name>
<evidence type="ECO:0000256" key="4">
    <source>
        <dbReference type="SAM" id="MobiDB-lite"/>
    </source>
</evidence>
<evidence type="ECO:0000256" key="3">
    <source>
        <dbReference type="PROSITE-ProRule" id="PRU00076"/>
    </source>
</evidence>
<dbReference type="AlphaFoldDB" id="A0A1B6L5Q2"/>
<feature type="region of interest" description="Disordered" evidence="4">
    <location>
        <begin position="201"/>
        <end position="220"/>
    </location>
</feature>
<keyword evidence="2 3" id="KW-1015">Disulfide bond</keyword>
<feature type="disulfide bond" evidence="3">
    <location>
        <begin position="42"/>
        <end position="52"/>
    </location>
</feature>
<evidence type="ECO:0000256" key="5">
    <source>
        <dbReference type="SAM" id="Phobius"/>
    </source>
</evidence>
<keyword evidence="5" id="KW-0472">Membrane</keyword>
<reference evidence="7" key="1">
    <citation type="submission" date="2015-11" db="EMBL/GenBank/DDBJ databases">
        <title>De novo transcriptome assembly of four potential Pierce s Disease insect vectors from Arizona vineyards.</title>
        <authorList>
            <person name="Tassone E.E."/>
        </authorList>
    </citation>
    <scope>NUCLEOTIDE SEQUENCE</scope>
</reference>
<comment type="caution">
    <text evidence="3">Lacks conserved residue(s) required for the propagation of feature annotation.</text>
</comment>
<dbReference type="Pfam" id="PF12947">
    <property type="entry name" value="EGF_3"/>
    <property type="match status" value="1"/>
</dbReference>
<evidence type="ECO:0000256" key="1">
    <source>
        <dbReference type="ARBA" id="ARBA00022536"/>
    </source>
</evidence>
<dbReference type="InterPro" id="IPR024731">
    <property type="entry name" value="NELL2-like_EGF"/>
</dbReference>
<evidence type="ECO:0000259" key="6">
    <source>
        <dbReference type="PROSITE" id="PS50026"/>
    </source>
</evidence>
<proteinExistence type="predicted"/>
<feature type="domain" description="EGF-like" evidence="6">
    <location>
        <begin position="39"/>
        <end position="74"/>
    </location>
</feature>
<feature type="compositionally biased region" description="Basic and acidic residues" evidence="4">
    <location>
        <begin position="208"/>
        <end position="220"/>
    </location>
</feature>
<dbReference type="InterPro" id="IPR000742">
    <property type="entry name" value="EGF"/>
</dbReference>
<dbReference type="Gene3D" id="2.10.25.10">
    <property type="entry name" value="Laminin"/>
    <property type="match status" value="2"/>
</dbReference>
<keyword evidence="1 3" id="KW-0245">EGF-like domain</keyword>
<keyword evidence="5" id="KW-0812">Transmembrane</keyword>
<protein>
    <recommendedName>
        <fullName evidence="6">EGF-like domain-containing protein</fullName>
    </recommendedName>
</protein>
<accession>A0A1B6L5Q2</accession>
<feature type="transmembrane region" description="Helical" evidence="5">
    <location>
        <begin position="79"/>
        <end position="105"/>
    </location>
</feature>
<evidence type="ECO:0000313" key="7">
    <source>
        <dbReference type="EMBL" id="JAT19049.1"/>
    </source>
</evidence>
<dbReference type="SMART" id="SM00181">
    <property type="entry name" value="EGF"/>
    <property type="match status" value="2"/>
</dbReference>